<dbReference type="NCBIfam" id="TIGR02385">
    <property type="entry name" value="RelE_StbE"/>
    <property type="match status" value="1"/>
</dbReference>
<dbReference type="Pfam" id="PF05016">
    <property type="entry name" value="ParE_toxin"/>
    <property type="match status" value="1"/>
</dbReference>
<dbReference type="PANTHER" id="PTHR33755">
    <property type="entry name" value="TOXIN PARE1-RELATED"/>
    <property type="match status" value="1"/>
</dbReference>
<dbReference type="Gene3D" id="3.30.2310.20">
    <property type="entry name" value="RelE-like"/>
    <property type="match status" value="1"/>
</dbReference>
<dbReference type="Proteomes" id="UP001620409">
    <property type="component" value="Unassembled WGS sequence"/>
</dbReference>
<keyword evidence="2" id="KW-1277">Toxin-antitoxin system</keyword>
<evidence type="ECO:0000313" key="4">
    <source>
        <dbReference type="Proteomes" id="UP001620409"/>
    </source>
</evidence>
<protein>
    <submittedName>
        <fullName evidence="3">Type II toxin-antitoxin system RelE/ParE family toxin</fullName>
    </submittedName>
</protein>
<dbReference type="InterPro" id="IPR035093">
    <property type="entry name" value="RelE/ParE_toxin_dom_sf"/>
</dbReference>
<gene>
    <name evidence="3" type="ORF">ISP18_15540</name>
</gene>
<reference evidence="3 4" key="1">
    <citation type="submission" date="2020-10" db="EMBL/GenBank/DDBJ databases">
        <title>Phylogeny of dyella-like bacteria.</title>
        <authorList>
            <person name="Fu J."/>
        </authorList>
    </citation>
    <scope>NUCLEOTIDE SEQUENCE [LARGE SCALE GENOMIC DNA]</scope>
    <source>
        <strain evidence="3 4">DHG40</strain>
    </source>
</reference>
<accession>A0ABW8ILB2</accession>
<dbReference type="RefSeq" id="WP_380013945.1">
    <property type="nucleotide sequence ID" value="NZ_JADIKI010000023.1"/>
</dbReference>
<dbReference type="InterPro" id="IPR007712">
    <property type="entry name" value="RelE/ParE_toxin"/>
</dbReference>
<sequence length="102" mass="12258">MKLEWTRWALMDRDRIFDYLEAESPYTAVMLDERIRKQIQQLKRFPESGRVGRVEGARELVVQRTPYIVAYMCTGDRVRILRILHEAQQWPGDMADIPKRHR</sequence>
<comment type="caution">
    <text evidence="3">The sequence shown here is derived from an EMBL/GenBank/DDBJ whole genome shotgun (WGS) entry which is preliminary data.</text>
</comment>
<name>A0ABW8ILB2_9GAMM</name>
<organism evidence="3 4">
    <name type="scientific">Dyella humi</name>
    <dbReference type="NCBI Taxonomy" id="1770547"/>
    <lineage>
        <taxon>Bacteria</taxon>
        <taxon>Pseudomonadati</taxon>
        <taxon>Pseudomonadota</taxon>
        <taxon>Gammaproteobacteria</taxon>
        <taxon>Lysobacterales</taxon>
        <taxon>Rhodanobacteraceae</taxon>
        <taxon>Dyella</taxon>
    </lineage>
</organism>
<dbReference type="EMBL" id="JADIKI010000023">
    <property type="protein sequence ID" value="MFK2856017.1"/>
    <property type="molecule type" value="Genomic_DNA"/>
</dbReference>
<proteinExistence type="inferred from homology"/>
<evidence type="ECO:0000256" key="1">
    <source>
        <dbReference type="ARBA" id="ARBA00006226"/>
    </source>
</evidence>
<keyword evidence="4" id="KW-1185">Reference proteome</keyword>
<evidence type="ECO:0000313" key="3">
    <source>
        <dbReference type="EMBL" id="MFK2856017.1"/>
    </source>
</evidence>
<evidence type="ECO:0000256" key="2">
    <source>
        <dbReference type="ARBA" id="ARBA00022649"/>
    </source>
</evidence>
<dbReference type="PANTHER" id="PTHR33755:SF6">
    <property type="entry name" value="PLASMID STABILIZATION SYSTEM PROTEIN"/>
    <property type="match status" value="1"/>
</dbReference>
<dbReference type="InterPro" id="IPR051803">
    <property type="entry name" value="TA_system_RelE-like_toxin"/>
</dbReference>
<comment type="similarity">
    <text evidence="1">Belongs to the RelE toxin family.</text>
</comment>